<dbReference type="PANTHER" id="PTHR44196:SF1">
    <property type="entry name" value="DEHYDROGENASE_REDUCTASE SDR FAMILY MEMBER 7B"/>
    <property type="match status" value="1"/>
</dbReference>
<dbReference type="CDD" id="cd05233">
    <property type="entry name" value="SDR_c"/>
    <property type="match status" value="1"/>
</dbReference>
<dbReference type="PANTHER" id="PTHR44196">
    <property type="entry name" value="DEHYDROGENASE/REDUCTASE SDR FAMILY MEMBER 7B"/>
    <property type="match status" value="1"/>
</dbReference>
<dbReference type="AlphaFoldDB" id="A0A6J7E377"/>
<evidence type="ECO:0000256" key="1">
    <source>
        <dbReference type="ARBA" id="ARBA00006484"/>
    </source>
</evidence>
<dbReference type="EMBL" id="CAFBLU010000015">
    <property type="protein sequence ID" value="CAB4876468.1"/>
    <property type="molecule type" value="Genomic_DNA"/>
</dbReference>
<dbReference type="PROSITE" id="PS00061">
    <property type="entry name" value="ADH_SHORT"/>
    <property type="match status" value="1"/>
</dbReference>
<proteinExistence type="inferred from homology"/>
<dbReference type="Pfam" id="PF00106">
    <property type="entry name" value="adh_short"/>
    <property type="match status" value="1"/>
</dbReference>
<dbReference type="InterPro" id="IPR002347">
    <property type="entry name" value="SDR_fam"/>
</dbReference>
<dbReference type="InterPro" id="IPR036291">
    <property type="entry name" value="NAD(P)-bd_dom_sf"/>
</dbReference>
<accession>A0A6J7E377</accession>
<dbReference type="GO" id="GO:0016491">
    <property type="term" value="F:oxidoreductase activity"/>
    <property type="evidence" value="ECO:0007669"/>
    <property type="project" value="UniProtKB-KW"/>
</dbReference>
<feature type="domain" description="Ketoreductase" evidence="3">
    <location>
        <begin position="10"/>
        <end position="194"/>
    </location>
</feature>
<dbReference type="NCBIfam" id="NF004526">
    <property type="entry name" value="PRK05872.1"/>
    <property type="match status" value="1"/>
</dbReference>
<dbReference type="GO" id="GO:0016020">
    <property type="term" value="C:membrane"/>
    <property type="evidence" value="ECO:0007669"/>
    <property type="project" value="TreeGrafter"/>
</dbReference>
<keyword evidence="2" id="KW-0560">Oxidoreductase</keyword>
<comment type="similarity">
    <text evidence="1">Belongs to the short-chain dehydrogenases/reductases (SDR) family.</text>
</comment>
<evidence type="ECO:0000256" key="2">
    <source>
        <dbReference type="ARBA" id="ARBA00023002"/>
    </source>
</evidence>
<name>A0A6J7E377_9ZZZZ</name>
<dbReference type="PRINTS" id="PR00081">
    <property type="entry name" value="GDHRDH"/>
</dbReference>
<organism evidence="4">
    <name type="scientific">freshwater metagenome</name>
    <dbReference type="NCBI Taxonomy" id="449393"/>
    <lineage>
        <taxon>unclassified sequences</taxon>
        <taxon>metagenomes</taxon>
        <taxon>ecological metagenomes</taxon>
    </lineage>
</organism>
<reference evidence="4" key="1">
    <citation type="submission" date="2020-05" db="EMBL/GenBank/DDBJ databases">
        <authorList>
            <person name="Chiriac C."/>
            <person name="Salcher M."/>
            <person name="Ghai R."/>
            <person name="Kavagutti S V."/>
        </authorList>
    </citation>
    <scope>NUCLEOTIDE SEQUENCE</scope>
</reference>
<dbReference type="PRINTS" id="PR00080">
    <property type="entry name" value="SDRFAMILY"/>
</dbReference>
<dbReference type="Gene3D" id="3.40.50.720">
    <property type="entry name" value="NAD(P)-binding Rossmann-like Domain"/>
    <property type="match status" value="1"/>
</dbReference>
<sequence>MSERLDLRGRTVLITGAARGIGAGLAYEVARRGARLSLVGIEPELMEAVADEIRATHGVDVIVCEADVRDRVALAAAVDRTVAELGGIDVVVANAGVESAGSLQNLPAEEFDRVIGVNLIGVFNTLQATIGHVIARKGHLLPIASAAAVSHAPSLGSYAASKAGVEALANVLRQELAGTGATVGCGYFSFIDTDMVSNALDRPLATALRAEMPKIIAKVYPLEPAIQRLADGIEKRGRVVAYPDWVRGMARLRGFTQPLTERFVGSRAADVIRRAEADERASS</sequence>
<evidence type="ECO:0000259" key="3">
    <source>
        <dbReference type="SMART" id="SM00822"/>
    </source>
</evidence>
<dbReference type="SUPFAM" id="SSF51735">
    <property type="entry name" value="NAD(P)-binding Rossmann-fold domains"/>
    <property type="match status" value="1"/>
</dbReference>
<dbReference type="SMART" id="SM00822">
    <property type="entry name" value="PKS_KR"/>
    <property type="match status" value="1"/>
</dbReference>
<dbReference type="InterPro" id="IPR020904">
    <property type="entry name" value="Sc_DH/Rdtase_CS"/>
</dbReference>
<dbReference type="InterPro" id="IPR057326">
    <property type="entry name" value="KR_dom"/>
</dbReference>
<evidence type="ECO:0000313" key="4">
    <source>
        <dbReference type="EMBL" id="CAB4876468.1"/>
    </source>
</evidence>
<protein>
    <submittedName>
        <fullName evidence="4">Unannotated protein</fullName>
    </submittedName>
</protein>
<gene>
    <name evidence="4" type="ORF">UFOPK3444_01046</name>
</gene>